<evidence type="ECO:0000313" key="3">
    <source>
        <dbReference type="EMBL" id="QJA71846.1"/>
    </source>
</evidence>
<gene>
    <name evidence="3" type="ORF">MM415A03021_0010</name>
    <name evidence="2" type="ORF">MM415B00319_0017</name>
    <name evidence="1" type="ORF">TM448A05660_0007</name>
</gene>
<reference evidence="1" key="1">
    <citation type="submission" date="2020-03" db="EMBL/GenBank/DDBJ databases">
        <title>The deep terrestrial virosphere.</title>
        <authorList>
            <person name="Holmfeldt K."/>
            <person name="Nilsson E."/>
            <person name="Simone D."/>
            <person name="Lopez-Fernandez M."/>
            <person name="Wu X."/>
            <person name="de Brujin I."/>
            <person name="Lundin D."/>
            <person name="Andersson A."/>
            <person name="Bertilsson S."/>
            <person name="Dopson M."/>
        </authorList>
    </citation>
    <scope>NUCLEOTIDE SEQUENCE</scope>
    <source>
        <strain evidence="3">MM415A03021</strain>
        <strain evidence="2">MM415B00319</strain>
        <strain evidence="1">TM448A05660</strain>
    </source>
</reference>
<organism evidence="1">
    <name type="scientific">viral metagenome</name>
    <dbReference type="NCBI Taxonomy" id="1070528"/>
    <lineage>
        <taxon>unclassified sequences</taxon>
        <taxon>metagenomes</taxon>
        <taxon>organismal metagenomes</taxon>
    </lineage>
</organism>
<dbReference type="EMBL" id="MT144535">
    <property type="protein sequence ID" value="QJA54760.1"/>
    <property type="molecule type" value="Genomic_DNA"/>
</dbReference>
<sequence>MIMGNYFECMCGWFGEKHNNNICPKCGSKMIKATKRAIKWIGSNKKSIIIHTKEESYVFEIDLHSPRSINSFIDSIYMEFGGMYFAHRYDMNKFFLKESLEKRKLAEEIIESVFRDNNFTENQIITIMEDL</sequence>
<protein>
    <submittedName>
        <fullName evidence="1">Uncharacterized protein</fullName>
    </submittedName>
</protein>
<dbReference type="EMBL" id="MT141904">
    <property type="protein sequence ID" value="QJA71846.1"/>
    <property type="molecule type" value="Genomic_DNA"/>
</dbReference>
<evidence type="ECO:0000313" key="2">
    <source>
        <dbReference type="EMBL" id="QJA66887.1"/>
    </source>
</evidence>
<proteinExistence type="predicted"/>
<name>A0A6H2A5P8_9ZZZZ</name>
<evidence type="ECO:0000313" key="1">
    <source>
        <dbReference type="EMBL" id="QJA54760.1"/>
    </source>
</evidence>
<dbReference type="AlphaFoldDB" id="A0A6H2A5P8"/>
<accession>A0A6H2A5P8</accession>
<dbReference type="EMBL" id="MT141563">
    <property type="protein sequence ID" value="QJA66887.1"/>
    <property type="molecule type" value="Genomic_DNA"/>
</dbReference>